<dbReference type="GO" id="GO:0000162">
    <property type="term" value="P:L-tryptophan biosynthetic process"/>
    <property type="evidence" value="ECO:0007669"/>
    <property type="project" value="UniProtKB-UniRule"/>
</dbReference>
<proteinExistence type="inferred from homology"/>
<dbReference type="CDD" id="cd00405">
    <property type="entry name" value="PRAI"/>
    <property type="match status" value="1"/>
</dbReference>
<evidence type="ECO:0000259" key="10">
    <source>
        <dbReference type="Pfam" id="PF00697"/>
    </source>
</evidence>
<dbReference type="EC" id="5.3.1.24" evidence="3 9"/>
<dbReference type="PANTHER" id="PTHR42894">
    <property type="entry name" value="N-(5'-PHOSPHORIBOSYL)ANTHRANILATE ISOMERASE"/>
    <property type="match status" value="1"/>
</dbReference>
<comment type="caution">
    <text evidence="11">The sequence shown here is derived from an EMBL/GenBank/DDBJ whole genome shotgun (WGS) entry which is preliminary data.</text>
</comment>
<evidence type="ECO:0000256" key="9">
    <source>
        <dbReference type="HAMAP-Rule" id="MF_00135"/>
    </source>
</evidence>
<sequence>MNKLLWKVCGMRDSNNIRALLEESPDFMGFIFFEKSPRNASNKLDRQLLLNFPARTKKVGVFVNESVENILQKVNDYQLDYVQLHGDESPEFCQKLKQQQLKLFKAFGVNEEFDFATLQPYQEAIDYFLFDTKGKNYGGNGIPFDWKKLEEYPLDKPFLLSGGIDLENIREVNHIPSSRLAGIDVNSKFELTPGYKNIDLIKKLKSELSNDKSA</sequence>
<dbReference type="PANTHER" id="PTHR42894:SF1">
    <property type="entry name" value="N-(5'-PHOSPHORIBOSYL)ANTHRANILATE ISOMERASE"/>
    <property type="match status" value="1"/>
</dbReference>
<dbReference type="InterPro" id="IPR013785">
    <property type="entry name" value="Aldolase_TIM"/>
</dbReference>
<dbReference type="InterPro" id="IPR011060">
    <property type="entry name" value="RibuloseP-bd_barrel"/>
</dbReference>
<dbReference type="Proteomes" id="UP001403385">
    <property type="component" value="Unassembled WGS sequence"/>
</dbReference>
<feature type="domain" description="N-(5'phosphoribosyl) anthranilate isomerase (PRAI)" evidence="10">
    <location>
        <begin position="7"/>
        <end position="204"/>
    </location>
</feature>
<gene>
    <name evidence="9" type="primary">trpF</name>
    <name evidence="11" type="ORF">AAG747_25980</name>
</gene>
<dbReference type="RefSeq" id="WP_346824173.1">
    <property type="nucleotide sequence ID" value="NZ_JBDKWZ010000022.1"/>
</dbReference>
<evidence type="ECO:0000256" key="4">
    <source>
        <dbReference type="ARBA" id="ARBA00022272"/>
    </source>
</evidence>
<evidence type="ECO:0000256" key="3">
    <source>
        <dbReference type="ARBA" id="ARBA00012572"/>
    </source>
</evidence>
<dbReference type="HAMAP" id="MF_00135">
    <property type="entry name" value="PRAI"/>
    <property type="match status" value="1"/>
</dbReference>
<dbReference type="InterPro" id="IPR044643">
    <property type="entry name" value="TrpF_fam"/>
</dbReference>
<evidence type="ECO:0000256" key="5">
    <source>
        <dbReference type="ARBA" id="ARBA00022605"/>
    </source>
</evidence>
<keyword evidence="8 9" id="KW-0413">Isomerase</keyword>
<dbReference type="SUPFAM" id="SSF51366">
    <property type="entry name" value="Ribulose-phoshate binding barrel"/>
    <property type="match status" value="1"/>
</dbReference>
<dbReference type="GO" id="GO:0004640">
    <property type="term" value="F:phosphoribosylanthranilate isomerase activity"/>
    <property type="evidence" value="ECO:0007669"/>
    <property type="project" value="UniProtKB-UniRule"/>
</dbReference>
<comment type="pathway">
    <text evidence="2 9">Amino-acid biosynthesis; L-tryptophan biosynthesis; L-tryptophan from chorismate: step 3/5.</text>
</comment>
<dbReference type="Gene3D" id="3.20.20.70">
    <property type="entry name" value="Aldolase class I"/>
    <property type="match status" value="1"/>
</dbReference>
<accession>A0AAW9SDC1</accession>
<evidence type="ECO:0000256" key="7">
    <source>
        <dbReference type="ARBA" id="ARBA00023141"/>
    </source>
</evidence>
<evidence type="ECO:0000256" key="1">
    <source>
        <dbReference type="ARBA" id="ARBA00001164"/>
    </source>
</evidence>
<evidence type="ECO:0000313" key="11">
    <source>
        <dbReference type="EMBL" id="MEN7551392.1"/>
    </source>
</evidence>
<dbReference type="InterPro" id="IPR001240">
    <property type="entry name" value="PRAI_dom"/>
</dbReference>
<evidence type="ECO:0000256" key="6">
    <source>
        <dbReference type="ARBA" id="ARBA00022822"/>
    </source>
</evidence>
<evidence type="ECO:0000256" key="8">
    <source>
        <dbReference type="ARBA" id="ARBA00023235"/>
    </source>
</evidence>
<comment type="similarity">
    <text evidence="9">Belongs to the TrpF family.</text>
</comment>
<organism evidence="11 12">
    <name type="scientific">Rapidithrix thailandica</name>
    <dbReference type="NCBI Taxonomy" id="413964"/>
    <lineage>
        <taxon>Bacteria</taxon>
        <taxon>Pseudomonadati</taxon>
        <taxon>Bacteroidota</taxon>
        <taxon>Cytophagia</taxon>
        <taxon>Cytophagales</taxon>
        <taxon>Flammeovirgaceae</taxon>
        <taxon>Rapidithrix</taxon>
    </lineage>
</organism>
<reference evidence="11 12" key="1">
    <citation type="submission" date="2024-04" db="EMBL/GenBank/DDBJ databases">
        <title>Novel genus in family Flammeovirgaceae.</title>
        <authorList>
            <person name="Nguyen T.H."/>
            <person name="Vuong T.Q."/>
            <person name="Le H."/>
            <person name="Kim S.-G."/>
        </authorList>
    </citation>
    <scope>NUCLEOTIDE SEQUENCE [LARGE SCALE GENOMIC DNA]</scope>
    <source>
        <strain evidence="11 12">JCM 23209</strain>
    </source>
</reference>
<dbReference type="AlphaFoldDB" id="A0AAW9SDC1"/>
<dbReference type="Pfam" id="PF00697">
    <property type="entry name" value="PRAI"/>
    <property type="match status" value="1"/>
</dbReference>
<evidence type="ECO:0000313" key="12">
    <source>
        <dbReference type="Proteomes" id="UP001403385"/>
    </source>
</evidence>
<keyword evidence="7 9" id="KW-0057">Aromatic amino acid biosynthesis</keyword>
<keyword evidence="6 9" id="KW-0822">Tryptophan biosynthesis</keyword>
<dbReference type="EMBL" id="JBDKWZ010000022">
    <property type="protein sequence ID" value="MEN7551392.1"/>
    <property type="molecule type" value="Genomic_DNA"/>
</dbReference>
<protein>
    <recommendedName>
        <fullName evidence="4 9">N-(5'-phosphoribosyl)anthranilate isomerase</fullName>
        <shortName evidence="9">PRAI</shortName>
        <ecNumber evidence="3 9">5.3.1.24</ecNumber>
    </recommendedName>
</protein>
<name>A0AAW9SDC1_9BACT</name>
<comment type="catalytic activity">
    <reaction evidence="1 9">
        <text>N-(5-phospho-beta-D-ribosyl)anthranilate = 1-(2-carboxyphenylamino)-1-deoxy-D-ribulose 5-phosphate</text>
        <dbReference type="Rhea" id="RHEA:21540"/>
        <dbReference type="ChEBI" id="CHEBI:18277"/>
        <dbReference type="ChEBI" id="CHEBI:58613"/>
        <dbReference type="EC" id="5.3.1.24"/>
    </reaction>
</comment>
<evidence type="ECO:0000256" key="2">
    <source>
        <dbReference type="ARBA" id="ARBA00004664"/>
    </source>
</evidence>
<keyword evidence="5 9" id="KW-0028">Amino-acid biosynthesis</keyword>
<keyword evidence="12" id="KW-1185">Reference proteome</keyword>